<dbReference type="PRINTS" id="PR01415">
    <property type="entry name" value="ANKYRIN"/>
</dbReference>
<proteinExistence type="predicted"/>
<keyword evidence="2 3" id="KW-0040">ANK repeat</keyword>
<feature type="repeat" description="ANK" evidence="3">
    <location>
        <begin position="68"/>
        <end position="100"/>
    </location>
</feature>
<reference evidence="5" key="1">
    <citation type="submission" date="2022-11" db="UniProtKB">
        <authorList>
            <consortium name="WormBaseParasite"/>
        </authorList>
    </citation>
    <scope>IDENTIFICATION</scope>
</reference>
<organism evidence="4 5">
    <name type="scientific">Globodera rostochiensis</name>
    <name type="common">Golden nematode worm</name>
    <name type="synonym">Heterodera rostochiensis</name>
    <dbReference type="NCBI Taxonomy" id="31243"/>
    <lineage>
        <taxon>Eukaryota</taxon>
        <taxon>Metazoa</taxon>
        <taxon>Ecdysozoa</taxon>
        <taxon>Nematoda</taxon>
        <taxon>Chromadorea</taxon>
        <taxon>Rhabditida</taxon>
        <taxon>Tylenchina</taxon>
        <taxon>Tylenchomorpha</taxon>
        <taxon>Tylenchoidea</taxon>
        <taxon>Heteroderidae</taxon>
        <taxon>Heteroderinae</taxon>
        <taxon>Globodera</taxon>
    </lineage>
</organism>
<name>A0A914I3U0_GLORO</name>
<dbReference type="PROSITE" id="PS50297">
    <property type="entry name" value="ANK_REP_REGION"/>
    <property type="match status" value="5"/>
</dbReference>
<evidence type="ECO:0000313" key="5">
    <source>
        <dbReference type="WBParaSite" id="Gr19_v10_g7056.t1"/>
    </source>
</evidence>
<dbReference type="InterPro" id="IPR036770">
    <property type="entry name" value="Ankyrin_rpt-contain_sf"/>
</dbReference>
<dbReference type="PANTHER" id="PTHR23206">
    <property type="entry name" value="MASK PROTEIN"/>
    <property type="match status" value="1"/>
</dbReference>
<feature type="repeat" description="ANK" evidence="3">
    <location>
        <begin position="310"/>
        <end position="342"/>
    </location>
</feature>
<feature type="repeat" description="ANK" evidence="3">
    <location>
        <begin position="176"/>
        <end position="208"/>
    </location>
</feature>
<dbReference type="WBParaSite" id="Gr19_v10_g7056.t1">
    <property type="protein sequence ID" value="Gr19_v10_g7056.t1"/>
    <property type="gene ID" value="Gr19_v10_g7056"/>
</dbReference>
<dbReference type="InterPro" id="IPR002110">
    <property type="entry name" value="Ankyrin_rpt"/>
</dbReference>
<keyword evidence="1" id="KW-0677">Repeat</keyword>
<dbReference type="SUPFAM" id="SSF48403">
    <property type="entry name" value="Ankyrin repeat"/>
    <property type="match status" value="1"/>
</dbReference>
<evidence type="ECO:0000256" key="2">
    <source>
        <dbReference type="ARBA" id="ARBA00023043"/>
    </source>
</evidence>
<dbReference type="PANTHER" id="PTHR23206:SF7">
    <property type="entry name" value="PROTEIN KINASE DOMAIN-CONTAINING PROTEIN"/>
    <property type="match status" value="1"/>
</dbReference>
<keyword evidence="4" id="KW-1185">Reference proteome</keyword>
<feature type="repeat" description="ANK" evidence="3">
    <location>
        <begin position="143"/>
        <end position="175"/>
    </location>
</feature>
<dbReference type="Pfam" id="PF00023">
    <property type="entry name" value="Ank"/>
    <property type="match status" value="1"/>
</dbReference>
<accession>A0A914I3U0</accession>
<dbReference type="Proteomes" id="UP000887572">
    <property type="component" value="Unplaced"/>
</dbReference>
<evidence type="ECO:0000313" key="4">
    <source>
        <dbReference type="Proteomes" id="UP000887572"/>
    </source>
</evidence>
<protein>
    <submittedName>
        <fullName evidence="5">Uncharacterized protein</fullName>
    </submittedName>
</protein>
<evidence type="ECO:0000256" key="1">
    <source>
        <dbReference type="ARBA" id="ARBA00022737"/>
    </source>
</evidence>
<dbReference type="Gene3D" id="1.25.40.20">
    <property type="entry name" value="Ankyrin repeat-containing domain"/>
    <property type="match status" value="2"/>
</dbReference>
<evidence type="ECO:0000256" key="3">
    <source>
        <dbReference type="PROSITE-ProRule" id="PRU00023"/>
    </source>
</evidence>
<dbReference type="Pfam" id="PF12796">
    <property type="entry name" value="Ank_2"/>
    <property type="match status" value="3"/>
</dbReference>
<dbReference type="PROSITE" id="PS50088">
    <property type="entry name" value="ANK_REPEAT"/>
    <property type="match status" value="5"/>
</dbReference>
<sequence>MGQLPSSTVPTSVANIYFELFGMQTLQFIKYIHEGDVEQLRVLLTALSGDELWSLLHMQFPPFAEVRDRRTGLIIAIIKGHAELVGLLLEKGADPNETYLYAASLEFPQIYVLPLWLAVAKRHLEVCRQLLAFGAYVDGGTDSGETPLHIASYMDCLDIVTLLVENGANVGLQNSEGYAAMMLAAATRRVEVVRYLLSNGASVDQTNFTGDDFSLLMAVKAGSLALCQLLLESDADVNQATNTGFTSLMCACYLGHTPIVTFLVENGANIEHATVRGNITGANIGRRRVVEGRNLAVFIVDGAVIEEVNYGNTALMYAAKKGRVDTLRFLLSKGARTDRTNSAGKTAMRLAIDHRKTEIVQILRAAVEQMGPNE</sequence>
<feature type="repeat" description="ANK" evidence="3">
    <location>
        <begin position="243"/>
        <end position="275"/>
    </location>
</feature>
<dbReference type="AlphaFoldDB" id="A0A914I3U0"/>
<dbReference type="InterPro" id="IPR051631">
    <property type="entry name" value="Ankyrin-KH/SAM_domain"/>
</dbReference>
<dbReference type="SMART" id="SM00248">
    <property type="entry name" value="ANK"/>
    <property type="match status" value="8"/>
</dbReference>